<comment type="caution">
    <text evidence="1">The sequence shown here is derived from an EMBL/GenBank/DDBJ whole genome shotgun (WGS) entry which is preliminary data.</text>
</comment>
<dbReference type="Gene3D" id="1.10.510.10">
    <property type="entry name" value="Transferase(Phosphotransferase) domain 1"/>
    <property type="match status" value="1"/>
</dbReference>
<proteinExistence type="predicted"/>
<dbReference type="InterPro" id="IPR011009">
    <property type="entry name" value="Kinase-like_dom_sf"/>
</dbReference>
<dbReference type="SUPFAM" id="SSF56112">
    <property type="entry name" value="Protein kinase-like (PK-like)"/>
    <property type="match status" value="1"/>
</dbReference>
<protein>
    <recommendedName>
        <fullName evidence="3">Protein kinase domain-containing protein</fullName>
    </recommendedName>
</protein>
<dbReference type="EMBL" id="JARJLG010000031">
    <property type="protein sequence ID" value="KAJ7767055.1"/>
    <property type="molecule type" value="Genomic_DNA"/>
</dbReference>
<organism evidence="1 2">
    <name type="scientific">Mycena maculata</name>
    <dbReference type="NCBI Taxonomy" id="230809"/>
    <lineage>
        <taxon>Eukaryota</taxon>
        <taxon>Fungi</taxon>
        <taxon>Dikarya</taxon>
        <taxon>Basidiomycota</taxon>
        <taxon>Agaricomycotina</taxon>
        <taxon>Agaricomycetes</taxon>
        <taxon>Agaricomycetidae</taxon>
        <taxon>Agaricales</taxon>
        <taxon>Marasmiineae</taxon>
        <taxon>Mycenaceae</taxon>
        <taxon>Mycena</taxon>
    </lineage>
</organism>
<evidence type="ECO:0000313" key="2">
    <source>
        <dbReference type="Proteomes" id="UP001215280"/>
    </source>
</evidence>
<dbReference type="Pfam" id="PF06293">
    <property type="entry name" value="Kdo"/>
    <property type="match status" value="1"/>
</dbReference>
<accession>A0AAD7JNJ7</accession>
<reference evidence="1" key="1">
    <citation type="submission" date="2023-03" db="EMBL/GenBank/DDBJ databases">
        <title>Massive genome expansion in bonnet fungi (Mycena s.s.) driven by repeated elements and novel gene families across ecological guilds.</title>
        <authorList>
            <consortium name="Lawrence Berkeley National Laboratory"/>
            <person name="Harder C.B."/>
            <person name="Miyauchi S."/>
            <person name="Viragh M."/>
            <person name="Kuo A."/>
            <person name="Thoen E."/>
            <person name="Andreopoulos B."/>
            <person name="Lu D."/>
            <person name="Skrede I."/>
            <person name="Drula E."/>
            <person name="Henrissat B."/>
            <person name="Morin E."/>
            <person name="Kohler A."/>
            <person name="Barry K."/>
            <person name="LaButti K."/>
            <person name="Morin E."/>
            <person name="Salamov A."/>
            <person name="Lipzen A."/>
            <person name="Mereny Z."/>
            <person name="Hegedus B."/>
            <person name="Baldrian P."/>
            <person name="Stursova M."/>
            <person name="Weitz H."/>
            <person name="Taylor A."/>
            <person name="Grigoriev I.V."/>
            <person name="Nagy L.G."/>
            <person name="Martin F."/>
            <person name="Kauserud H."/>
        </authorList>
    </citation>
    <scope>NUCLEOTIDE SEQUENCE</scope>
    <source>
        <strain evidence="1">CBHHK188m</strain>
    </source>
</reference>
<name>A0AAD7JNJ7_9AGAR</name>
<dbReference type="AlphaFoldDB" id="A0AAD7JNJ7"/>
<keyword evidence="2" id="KW-1185">Reference proteome</keyword>
<evidence type="ECO:0000313" key="1">
    <source>
        <dbReference type="EMBL" id="KAJ7767055.1"/>
    </source>
</evidence>
<gene>
    <name evidence="1" type="ORF">DFH07DRAFT_1058603</name>
</gene>
<evidence type="ECO:0008006" key="3">
    <source>
        <dbReference type="Google" id="ProtNLM"/>
    </source>
</evidence>
<sequence>MSHRNYTCFCRLDMENPLLATDPWADWAAQDQELYEPPSYAILHHPRPFPWLPPDDVPLDPMSRADLVACSTSSFASTPISTLSSPSPYLLTIDSFKSRGGHTAAIHHGTFAIEGETPLRVVLKTYALEDINLLIHEFDVYTAIAHLAVIVPTLHAVVKPRYDPWGGLILENAGTVLSEYEIPWDDLGLTHQEKILLYNTLRQFHSAGVVHGDVAPRNILRRPCGAFCLVDFDRSTLNHVCPGATCKELSELQRVLGLQLSDLNV</sequence>
<dbReference type="Proteomes" id="UP001215280">
    <property type="component" value="Unassembled WGS sequence"/>
</dbReference>